<dbReference type="AlphaFoldDB" id="A0A967AXL5"/>
<evidence type="ECO:0000256" key="1">
    <source>
        <dbReference type="SAM" id="MobiDB-lite"/>
    </source>
</evidence>
<name>A0A967AXL5_9MICO</name>
<accession>A0A967AXL5</accession>
<reference evidence="2" key="1">
    <citation type="submission" date="2020-03" db="EMBL/GenBank/DDBJ databases">
        <title>Draft sequencing of Calidifontibacter sp. DB0510.</title>
        <authorList>
            <person name="Kim D.-U."/>
        </authorList>
    </citation>
    <scope>NUCLEOTIDE SEQUENCE</scope>
    <source>
        <strain evidence="2">DB0510</strain>
    </source>
</reference>
<organism evidence="2 3">
    <name type="scientific">Metallococcus carri</name>
    <dbReference type="NCBI Taxonomy" id="1656884"/>
    <lineage>
        <taxon>Bacteria</taxon>
        <taxon>Bacillati</taxon>
        <taxon>Actinomycetota</taxon>
        <taxon>Actinomycetes</taxon>
        <taxon>Micrococcales</taxon>
        <taxon>Dermacoccaceae</taxon>
        <taxon>Metallococcus</taxon>
    </lineage>
</organism>
<protein>
    <submittedName>
        <fullName evidence="2">Uncharacterized protein</fullName>
    </submittedName>
</protein>
<dbReference type="RefSeq" id="WP_166191725.1">
    <property type="nucleotide sequence ID" value="NZ_JAAOIV010000001.1"/>
</dbReference>
<proteinExistence type="predicted"/>
<keyword evidence="3" id="KW-1185">Reference proteome</keyword>
<feature type="region of interest" description="Disordered" evidence="1">
    <location>
        <begin position="64"/>
        <end position="84"/>
    </location>
</feature>
<evidence type="ECO:0000313" key="3">
    <source>
        <dbReference type="Proteomes" id="UP000744769"/>
    </source>
</evidence>
<dbReference type="EMBL" id="JAAOIV010000001">
    <property type="protein sequence ID" value="NHN54294.1"/>
    <property type="molecule type" value="Genomic_DNA"/>
</dbReference>
<evidence type="ECO:0000313" key="2">
    <source>
        <dbReference type="EMBL" id="NHN54294.1"/>
    </source>
</evidence>
<dbReference type="Proteomes" id="UP000744769">
    <property type="component" value="Unassembled WGS sequence"/>
</dbReference>
<gene>
    <name evidence="2" type="ORF">G9U51_00655</name>
</gene>
<comment type="caution">
    <text evidence="2">The sequence shown here is derived from an EMBL/GenBank/DDBJ whole genome shotgun (WGS) entry which is preliminary data.</text>
</comment>
<sequence>MSGDSASNLRTVDQNASYCASYVRQDSTYTISMVENTTAQKVTVLSVESRDKAKASVSAWTMIPAPYTPRDPQPANGTGKHVSPQKVTAIRAHGLVFVSVSLRWVKPLTSKTFIPGVTVRYRSPDGEGTVNTRIELGAAPQMCTPTAAS</sequence>